<evidence type="ECO:0000313" key="4">
    <source>
        <dbReference type="Proteomes" id="UP000001349"/>
    </source>
</evidence>
<dbReference type="RefSeq" id="WP_015925633.1">
    <property type="nucleotide sequence ID" value="NC_011898.1"/>
</dbReference>
<accession>B8I4N4</accession>
<reference evidence="3 4" key="1">
    <citation type="submission" date="2009-01" db="EMBL/GenBank/DDBJ databases">
        <title>Complete sequence of Clostridium cellulolyticum H10.</title>
        <authorList>
            <consortium name="US DOE Joint Genome Institute"/>
            <person name="Lucas S."/>
            <person name="Copeland A."/>
            <person name="Lapidus A."/>
            <person name="Glavina del Rio T."/>
            <person name="Dalin E."/>
            <person name="Tice H."/>
            <person name="Bruce D."/>
            <person name="Goodwin L."/>
            <person name="Pitluck S."/>
            <person name="Chertkov O."/>
            <person name="Saunders E."/>
            <person name="Brettin T."/>
            <person name="Detter J.C."/>
            <person name="Han C."/>
            <person name="Larimer F."/>
            <person name="Land M."/>
            <person name="Hauser L."/>
            <person name="Kyrpides N."/>
            <person name="Ivanova N."/>
            <person name="Zhou J."/>
            <person name="Richardson P."/>
        </authorList>
    </citation>
    <scope>NUCLEOTIDE SEQUENCE [LARGE SCALE GENOMIC DNA]</scope>
    <source>
        <strain evidence="4">ATCC 35319 / DSM 5812 / JCM 6584 / H10</strain>
    </source>
</reference>
<feature type="compositionally biased region" description="Basic and acidic residues" evidence="1">
    <location>
        <begin position="118"/>
        <end position="132"/>
    </location>
</feature>
<dbReference type="AlphaFoldDB" id="B8I4N4"/>
<dbReference type="Proteomes" id="UP000001349">
    <property type="component" value="Chromosome"/>
</dbReference>
<dbReference type="STRING" id="394503.Ccel_2196"/>
<dbReference type="HOGENOM" id="CLU_472291_0_0_9"/>
<sequence length="577" mass="64628">MRTRMLLQRKQEQTSDVGSKNKHSRLDLKKSKPPKPNVRTVDPKNLIRIFLTDPYSVTHEEFSFLQSTIGYRQAVKLLEEGKQSKKMEKAGLINTGVKGSLIKKEQDSTVNTKPAVVQKKDSVSQESQKDSKGISFNKGLPANLKDGLEKLSGFNLSDISVHTNSDKPEQVGALAYTQGKDIYIAPGQEQHLAHEGWHAVQQKQGRVSPTLQMKTGTLVNDDAELEKEADSVGSKAVVQGSMEADNIGGKALNQSGQTRQHKESVIQRSSTKNKAKVGPSNGKIVTKLSNRDFLKIFDKGTNTTYYGGDQDWYDRYTQKFGGCGPTAAANILAYMAMTNPELKKLYKYNTNTINKKDFSDFMKEVYKYVTPDEVPGIRLVSDFIGDNEDIFDKYSISKHAKDKYLDIPPSVGISNVTDFAKGVEKFAKRKGVNLKAHWSDKRLTLKSAVSYIREALEKDCPVALLNVFQPVDMKWRDPKTLKFFNTIYEQHWVVVTGIIEDTRTGEVELEVSTWGGMATISLNSLYDKDIKEQFLSLIFPLGIIYFEYEPVKPGPTPRPAPTPPIKKMILVIDINKG</sequence>
<protein>
    <recommendedName>
        <fullName evidence="2">eCIS core domain-containing protein</fullName>
    </recommendedName>
</protein>
<gene>
    <name evidence="3" type="ordered locus">Ccel_2196</name>
</gene>
<dbReference type="Pfam" id="PF13699">
    <property type="entry name" value="eCIS_core"/>
    <property type="match status" value="1"/>
</dbReference>
<evidence type="ECO:0000259" key="2">
    <source>
        <dbReference type="Pfam" id="PF13699"/>
    </source>
</evidence>
<evidence type="ECO:0000256" key="1">
    <source>
        <dbReference type="SAM" id="MobiDB-lite"/>
    </source>
</evidence>
<dbReference type="eggNOG" id="COG3177">
    <property type="taxonomic scope" value="Bacteria"/>
</dbReference>
<dbReference type="InterPro" id="IPR025295">
    <property type="entry name" value="eCIS_core_dom"/>
</dbReference>
<feature type="region of interest" description="Disordered" evidence="1">
    <location>
        <begin position="250"/>
        <end position="281"/>
    </location>
</feature>
<feature type="region of interest" description="Disordered" evidence="1">
    <location>
        <begin position="104"/>
        <end position="138"/>
    </location>
</feature>
<dbReference type="EMBL" id="CP001348">
    <property type="protein sequence ID" value="ACL76538.1"/>
    <property type="molecule type" value="Genomic_DNA"/>
</dbReference>
<organism evidence="3 4">
    <name type="scientific">Ruminiclostridium cellulolyticum (strain ATCC 35319 / DSM 5812 / JCM 6584 / H10)</name>
    <name type="common">Clostridium cellulolyticum</name>
    <dbReference type="NCBI Taxonomy" id="394503"/>
    <lineage>
        <taxon>Bacteria</taxon>
        <taxon>Bacillati</taxon>
        <taxon>Bacillota</taxon>
        <taxon>Clostridia</taxon>
        <taxon>Eubacteriales</taxon>
        <taxon>Oscillospiraceae</taxon>
        <taxon>Ruminiclostridium</taxon>
    </lineage>
</organism>
<feature type="region of interest" description="Disordered" evidence="1">
    <location>
        <begin position="1"/>
        <end position="39"/>
    </location>
</feature>
<evidence type="ECO:0000313" key="3">
    <source>
        <dbReference type="EMBL" id="ACL76538.1"/>
    </source>
</evidence>
<name>B8I4N4_RUMCH</name>
<feature type="domain" description="eCIS core" evidence="2">
    <location>
        <begin position="140"/>
        <end position="205"/>
    </location>
</feature>
<proteinExistence type="predicted"/>
<dbReference type="KEGG" id="cce:Ccel_2196"/>
<keyword evidence="4" id="KW-1185">Reference proteome</keyword>